<accession>A0A9P6AMA3</accession>
<gene>
    <name evidence="1" type="ORF">BS47DRAFT_1351716</name>
</gene>
<sequence>MNRPGEAGDGLERASISCAGRLCASTAGLEPGQDSACGRVEATEAEGVKKMGVEVVQGDQKHPKTRQKWFF</sequence>
<dbReference type="Proteomes" id="UP000886523">
    <property type="component" value="Unassembled WGS sequence"/>
</dbReference>
<keyword evidence="2" id="KW-1185">Reference proteome</keyword>
<comment type="caution">
    <text evidence="1">The sequence shown here is derived from an EMBL/GenBank/DDBJ whole genome shotgun (WGS) entry which is preliminary data.</text>
</comment>
<reference evidence="1" key="1">
    <citation type="journal article" date="2020" name="Nat. Commun.">
        <title>Large-scale genome sequencing of mycorrhizal fungi provides insights into the early evolution of symbiotic traits.</title>
        <authorList>
            <person name="Miyauchi S."/>
            <person name="Kiss E."/>
            <person name="Kuo A."/>
            <person name="Drula E."/>
            <person name="Kohler A."/>
            <person name="Sanchez-Garcia M."/>
            <person name="Morin E."/>
            <person name="Andreopoulos B."/>
            <person name="Barry K.W."/>
            <person name="Bonito G."/>
            <person name="Buee M."/>
            <person name="Carver A."/>
            <person name="Chen C."/>
            <person name="Cichocki N."/>
            <person name="Clum A."/>
            <person name="Culley D."/>
            <person name="Crous P.W."/>
            <person name="Fauchery L."/>
            <person name="Girlanda M."/>
            <person name="Hayes R.D."/>
            <person name="Keri Z."/>
            <person name="LaButti K."/>
            <person name="Lipzen A."/>
            <person name="Lombard V."/>
            <person name="Magnuson J."/>
            <person name="Maillard F."/>
            <person name="Murat C."/>
            <person name="Nolan M."/>
            <person name="Ohm R.A."/>
            <person name="Pangilinan J."/>
            <person name="Pereira M.F."/>
            <person name="Perotto S."/>
            <person name="Peter M."/>
            <person name="Pfister S."/>
            <person name="Riley R."/>
            <person name="Sitrit Y."/>
            <person name="Stielow J.B."/>
            <person name="Szollosi G."/>
            <person name="Zifcakova L."/>
            <person name="Stursova M."/>
            <person name="Spatafora J.W."/>
            <person name="Tedersoo L."/>
            <person name="Vaario L.M."/>
            <person name="Yamada A."/>
            <person name="Yan M."/>
            <person name="Wang P."/>
            <person name="Xu J."/>
            <person name="Bruns T."/>
            <person name="Baldrian P."/>
            <person name="Vilgalys R."/>
            <person name="Dunand C."/>
            <person name="Henrissat B."/>
            <person name="Grigoriev I.V."/>
            <person name="Hibbett D."/>
            <person name="Nagy L.G."/>
            <person name="Martin F.M."/>
        </authorList>
    </citation>
    <scope>NUCLEOTIDE SEQUENCE</scope>
    <source>
        <strain evidence="1">UP504</strain>
    </source>
</reference>
<dbReference type="EMBL" id="MU129082">
    <property type="protein sequence ID" value="KAF9507406.1"/>
    <property type="molecule type" value="Genomic_DNA"/>
</dbReference>
<name>A0A9P6AMA3_9AGAM</name>
<dbReference type="AlphaFoldDB" id="A0A9P6AMA3"/>
<organism evidence="1 2">
    <name type="scientific">Hydnum rufescens UP504</name>
    <dbReference type="NCBI Taxonomy" id="1448309"/>
    <lineage>
        <taxon>Eukaryota</taxon>
        <taxon>Fungi</taxon>
        <taxon>Dikarya</taxon>
        <taxon>Basidiomycota</taxon>
        <taxon>Agaricomycotina</taxon>
        <taxon>Agaricomycetes</taxon>
        <taxon>Cantharellales</taxon>
        <taxon>Hydnaceae</taxon>
        <taxon>Hydnum</taxon>
    </lineage>
</organism>
<protein>
    <submittedName>
        <fullName evidence="1">Uncharacterized protein</fullName>
    </submittedName>
</protein>
<evidence type="ECO:0000313" key="2">
    <source>
        <dbReference type="Proteomes" id="UP000886523"/>
    </source>
</evidence>
<evidence type="ECO:0000313" key="1">
    <source>
        <dbReference type="EMBL" id="KAF9507406.1"/>
    </source>
</evidence>
<proteinExistence type="predicted"/>
<feature type="non-terminal residue" evidence="1">
    <location>
        <position position="71"/>
    </location>
</feature>